<keyword evidence="3" id="KW-1185">Reference proteome</keyword>
<evidence type="ECO:0000259" key="1">
    <source>
        <dbReference type="Pfam" id="PF02661"/>
    </source>
</evidence>
<proteinExistence type="predicted"/>
<evidence type="ECO:0000313" key="3">
    <source>
        <dbReference type="Proteomes" id="UP001212097"/>
    </source>
</evidence>
<dbReference type="Gene3D" id="1.20.120.1870">
    <property type="entry name" value="Fic/DOC protein, Fido domain"/>
    <property type="match status" value="1"/>
</dbReference>
<reference evidence="2 3" key="1">
    <citation type="submission" date="2023-06" db="EMBL/GenBank/DDBJ databases">
        <title>The Gram-positive Non-spore-bearing Anaerobic Bacilli of Human Feces.</title>
        <authorList>
            <person name="Eggerth A.H."/>
        </authorList>
    </citation>
    <scope>NUCLEOTIDE SEQUENCE [LARGE SCALE GENOMIC DNA]</scope>
    <source>
        <strain evidence="2 3">CBA3108</strain>
    </source>
</reference>
<gene>
    <name evidence="2" type="ORF">O6R08_02705</name>
</gene>
<dbReference type="Pfam" id="PF02661">
    <property type="entry name" value="Fic"/>
    <property type="match status" value="1"/>
</dbReference>
<dbReference type="Proteomes" id="UP001212097">
    <property type="component" value="Chromosome"/>
</dbReference>
<protein>
    <recommendedName>
        <fullName evidence="1">Fido domain-containing protein</fullName>
    </recommendedName>
</protein>
<name>A0ABY7R0J5_9ACTN</name>
<sequence>MTVFLTVEDLGVGPIGDVGLHESAAARPRTSLWGSDAYPTLESKAAALLDSLVNNRALVDGNKQLGWLATVVFSDLNGWRPRPTTHTTSSSPWRVVGLL</sequence>
<evidence type="ECO:0000313" key="2">
    <source>
        <dbReference type="EMBL" id="WCC80450.1"/>
    </source>
</evidence>
<accession>A0ABY7R0J5</accession>
<dbReference type="InterPro" id="IPR003812">
    <property type="entry name" value="Fido"/>
</dbReference>
<feature type="domain" description="Fido" evidence="1">
    <location>
        <begin position="16"/>
        <end position="73"/>
    </location>
</feature>
<dbReference type="RefSeq" id="WP_271418631.1">
    <property type="nucleotide sequence ID" value="NZ_CP115668.1"/>
</dbReference>
<dbReference type="InterPro" id="IPR053737">
    <property type="entry name" value="Type_II_TA_Toxin"/>
</dbReference>
<organism evidence="2 3">
    <name type="scientific">Cutibacterium equinum</name>
    <dbReference type="NCBI Taxonomy" id="3016342"/>
    <lineage>
        <taxon>Bacteria</taxon>
        <taxon>Bacillati</taxon>
        <taxon>Actinomycetota</taxon>
        <taxon>Actinomycetes</taxon>
        <taxon>Propionibacteriales</taxon>
        <taxon>Propionibacteriaceae</taxon>
        <taxon>Cutibacterium</taxon>
    </lineage>
</organism>
<dbReference type="EMBL" id="CP115668">
    <property type="protein sequence ID" value="WCC80450.1"/>
    <property type="molecule type" value="Genomic_DNA"/>
</dbReference>